<gene>
    <name evidence="6" type="ORF">PEBR_08377</name>
</gene>
<evidence type="ECO:0000256" key="3">
    <source>
        <dbReference type="ARBA" id="ARBA00022833"/>
    </source>
</evidence>
<dbReference type="Proteomes" id="UP000190744">
    <property type="component" value="Unassembled WGS sequence"/>
</dbReference>
<dbReference type="PROSITE" id="PS01360">
    <property type="entry name" value="ZF_MYND_1"/>
    <property type="match status" value="1"/>
</dbReference>
<keyword evidence="2 4" id="KW-0863">Zinc-finger</keyword>
<dbReference type="EMBL" id="LJBN01000101">
    <property type="protein sequence ID" value="OOQ89949.1"/>
    <property type="molecule type" value="Genomic_DNA"/>
</dbReference>
<dbReference type="PROSITE" id="PS50865">
    <property type="entry name" value="ZF_MYND_2"/>
    <property type="match status" value="1"/>
</dbReference>
<evidence type="ECO:0000313" key="7">
    <source>
        <dbReference type="Proteomes" id="UP000190744"/>
    </source>
</evidence>
<evidence type="ECO:0000256" key="2">
    <source>
        <dbReference type="ARBA" id="ARBA00022771"/>
    </source>
</evidence>
<evidence type="ECO:0000259" key="5">
    <source>
        <dbReference type="PROSITE" id="PS50865"/>
    </source>
</evidence>
<accession>A0A1S9RWQ3</accession>
<dbReference type="InterPro" id="IPR002893">
    <property type="entry name" value="Znf_MYND"/>
</dbReference>
<dbReference type="Gene3D" id="6.10.140.2220">
    <property type="match status" value="1"/>
</dbReference>
<name>A0A1S9RWQ3_PENBI</name>
<evidence type="ECO:0000256" key="1">
    <source>
        <dbReference type="ARBA" id="ARBA00022723"/>
    </source>
</evidence>
<dbReference type="SUPFAM" id="SSF144232">
    <property type="entry name" value="HIT/MYND zinc finger-like"/>
    <property type="match status" value="1"/>
</dbReference>
<organism evidence="6 7">
    <name type="scientific">Penicillium brasilianum</name>
    <dbReference type="NCBI Taxonomy" id="104259"/>
    <lineage>
        <taxon>Eukaryota</taxon>
        <taxon>Fungi</taxon>
        <taxon>Dikarya</taxon>
        <taxon>Ascomycota</taxon>
        <taxon>Pezizomycotina</taxon>
        <taxon>Eurotiomycetes</taxon>
        <taxon>Eurotiomycetidae</taxon>
        <taxon>Eurotiales</taxon>
        <taxon>Aspergillaceae</taxon>
        <taxon>Penicillium</taxon>
    </lineage>
</organism>
<keyword evidence="3" id="KW-0862">Zinc</keyword>
<reference evidence="7" key="1">
    <citation type="submission" date="2015-09" db="EMBL/GenBank/DDBJ databases">
        <authorList>
            <person name="Fill T.P."/>
            <person name="Baretta J.F."/>
            <person name="de Almeida L.G."/>
            <person name="Rocha M."/>
            <person name="de Souza D.H."/>
            <person name="Malavazi I."/>
            <person name="Cerdeira L.T."/>
            <person name="Hong H."/>
            <person name="Samborskyy M."/>
            <person name="de Vasconcelos A.T."/>
            <person name="Leadlay P."/>
            <person name="Rodrigues-Filho E."/>
        </authorList>
    </citation>
    <scope>NUCLEOTIDE SEQUENCE [LARGE SCALE GENOMIC DNA]</scope>
    <source>
        <strain evidence="7">LaBioMMi 136</strain>
    </source>
</reference>
<proteinExistence type="predicted"/>
<dbReference type="Pfam" id="PF01753">
    <property type="entry name" value="zf-MYND"/>
    <property type="match status" value="1"/>
</dbReference>
<evidence type="ECO:0000256" key="4">
    <source>
        <dbReference type="PROSITE-ProRule" id="PRU00134"/>
    </source>
</evidence>
<protein>
    <recommendedName>
        <fullName evidence="5">MYND-type domain-containing protein</fullName>
    </recommendedName>
</protein>
<feature type="domain" description="MYND-type" evidence="5">
    <location>
        <begin position="10"/>
        <end position="47"/>
    </location>
</feature>
<dbReference type="AlphaFoldDB" id="A0A1S9RWQ3"/>
<evidence type="ECO:0000313" key="6">
    <source>
        <dbReference type="EMBL" id="OOQ89949.1"/>
    </source>
</evidence>
<dbReference type="GO" id="GO:0008270">
    <property type="term" value="F:zinc ion binding"/>
    <property type="evidence" value="ECO:0007669"/>
    <property type="project" value="UniProtKB-KW"/>
</dbReference>
<comment type="caution">
    <text evidence="6">The sequence shown here is derived from an EMBL/GenBank/DDBJ whole genome shotgun (WGS) entry which is preliminary data.</text>
</comment>
<keyword evidence="1" id="KW-0479">Metal-binding</keyword>
<sequence length="350" mass="39355">MIAKELPSGCAVCNQKEDLLLCSGCKVLSYCSRDHQVADRPAHKSACIAIKIARGKMEEEEQILRDHTGDFLMPADPFTNSVGNFWGVLPTRDYMRARFALVKAMAEVDNAQSVKAQLDHFMDMLRLCRGDNMGVRDLVPGLMLRLNKDQECYDFIKWWAVIDDNPRYDWGNPDLPYLDIRNADIFEPVDRFCGQFPNLSHLTCLCLLKIKLLFEVMRLEQSTASLGPAVPNEILDLIQSSVPQSPAVRASHDIMAGDSDVRETIIEKLKAQIEVVFDAVNKANEHFWDALIDSDIDLTQIPGSYSHGSVEEMILVLRYNHDAWAETPGAIDFIEAKVYGDISLDMSGTI</sequence>